<dbReference type="RefSeq" id="WP_011277666.1">
    <property type="nucleotide sequence ID" value="NZ_BHWZ01000001.1"/>
</dbReference>
<evidence type="ECO:0000313" key="4">
    <source>
        <dbReference type="Proteomes" id="UP000060043"/>
    </source>
</evidence>
<dbReference type="GeneID" id="14551309"/>
<evidence type="ECO:0000256" key="1">
    <source>
        <dbReference type="SAM" id="Phobius"/>
    </source>
</evidence>
<keyword evidence="1" id="KW-0472">Membrane</keyword>
<dbReference type="EMBL" id="CP013695">
    <property type="protein sequence ID" value="ALU31651.1"/>
    <property type="molecule type" value="Genomic_DNA"/>
</dbReference>
<feature type="transmembrane region" description="Helical" evidence="1">
    <location>
        <begin position="33"/>
        <end position="54"/>
    </location>
</feature>
<keyword evidence="1" id="KW-0812">Transmembrane</keyword>
<protein>
    <submittedName>
        <fullName evidence="3">Uncharacterized protein</fullName>
    </submittedName>
</protein>
<dbReference type="OrthoDB" id="34615at2157"/>
<name>A0A0U3FWP1_9CREN</name>
<dbReference type="AlphaFoldDB" id="A0A0U3FWP1"/>
<organism evidence="3 4">
    <name type="scientific">Sulfolobus acidocaldarius</name>
    <dbReference type="NCBI Taxonomy" id="2285"/>
    <lineage>
        <taxon>Archaea</taxon>
        <taxon>Thermoproteota</taxon>
        <taxon>Thermoprotei</taxon>
        <taxon>Sulfolobales</taxon>
        <taxon>Sulfolobaceae</taxon>
        <taxon>Sulfolobus</taxon>
    </lineage>
</organism>
<feature type="transmembrane region" description="Helical" evidence="1">
    <location>
        <begin position="7"/>
        <end position="27"/>
    </location>
</feature>
<dbReference type="EMBL" id="CP013694">
    <property type="protein sequence ID" value="ALU28925.1"/>
    <property type="molecule type" value="Genomic_DNA"/>
</dbReference>
<feature type="transmembrane region" description="Helical" evidence="1">
    <location>
        <begin position="61"/>
        <end position="81"/>
    </location>
</feature>
<dbReference type="PaxDb" id="1435377-SUSAZ_03585"/>
<dbReference type="STRING" id="1435377.SUSAZ_03585"/>
<proteinExistence type="predicted"/>
<evidence type="ECO:0000313" key="5">
    <source>
        <dbReference type="Proteomes" id="UP000065473"/>
    </source>
</evidence>
<evidence type="ECO:0000313" key="2">
    <source>
        <dbReference type="EMBL" id="ALU28925.1"/>
    </source>
</evidence>
<reference evidence="4 5" key="1">
    <citation type="submission" date="2015-12" db="EMBL/GenBank/DDBJ databases">
        <title>A stable core within a dynamic pangenome in Sulfolobus acidocaldarius.</title>
        <authorList>
            <person name="Anderson R."/>
            <person name="Kouris A."/>
            <person name="Seward C."/>
            <person name="Campbell K."/>
            <person name="Whitaker R."/>
        </authorList>
    </citation>
    <scope>NUCLEOTIDE SEQUENCE [LARGE SCALE GENOMIC DNA]</scope>
    <source>
        <strain evidence="2 5">GG12-C01-09</strain>
        <strain evidence="3 4">NG05B_CO5_07</strain>
    </source>
</reference>
<evidence type="ECO:0000313" key="3">
    <source>
        <dbReference type="EMBL" id="ALU31651.1"/>
    </source>
</evidence>
<dbReference type="Proteomes" id="UP000065473">
    <property type="component" value="Chromosome"/>
</dbReference>
<accession>A0A0U3FWP1</accession>
<dbReference type="Proteomes" id="UP000060043">
    <property type="component" value="Chromosome"/>
</dbReference>
<keyword evidence="1" id="KW-1133">Transmembrane helix</keyword>
<gene>
    <name evidence="2" type="ORF">ATY89_02435</name>
    <name evidence="3" type="ORF">ATZ20_05470</name>
</gene>
<sequence length="83" mass="9284">MEKEDKIVIVRGIIGICAGIISFFLIQNILASLITPIASYLLSILIVNILFRNVSKSKWDLFGRGVAILFSAWLLIFLALYNV</sequence>
<dbReference type="OMA" id="VSKSKWD"/>